<feature type="signal peptide" evidence="1">
    <location>
        <begin position="1"/>
        <end position="26"/>
    </location>
</feature>
<keyword evidence="3" id="KW-1185">Reference proteome</keyword>
<proteinExistence type="predicted"/>
<keyword evidence="1" id="KW-0732">Signal</keyword>
<accession>A0A2T0QAP5</accession>
<evidence type="ECO:0000313" key="2">
    <source>
        <dbReference type="EMBL" id="PRY00881.1"/>
    </source>
</evidence>
<name>A0A2T0QAP5_9ACTN</name>
<feature type="chain" id="PRO_5015733860" evidence="1">
    <location>
        <begin position="27"/>
        <end position="323"/>
    </location>
</feature>
<evidence type="ECO:0000313" key="3">
    <source>
        <dbReference type="Proteomes" id="UP000237846"/>
    </source>
</evidence>
<dbReference type="Proteomes" id="UP000237846">
    <property type="component" value="Unassembled WGS sequence"/>
</dbReference>
<comment type="caution">
    <text evidence="2">The sequence shown here is derived from an EMBL/GenBank/DDBJ whole genome shotgun (WGS) entry which is preliminary data.</text>
</comment>
<sequence length="323" mass="33013">MPFSRIVPAAALLAAALTVPTAAAHAAPTPGPAAPAPPAATVSRYVPLTGSSSANLGRAAGCAEGESGRSGVRVLFFGTQESGNRLRQPGTWASTTTPRVADTVASGYAQQWAAGFAECRGSNTAILALGVNNKSDGGVGGAAAGARWAALVSSADSAISAAGVTVTAAVDAEPGWSNPAWARGWLDAFTDANSRTLYAVNSADGCPTYGSTSTTCNNGWTVADVHYVSTGAASTVRAIPQIYRTDGIQARQWSRISSWGARGSAGPVRFAGAFSQRTACQQRGCTNTDNTPAAAWTQLYNELNAHSETAVDSLPYSTDVRWP</sequence>
<protein>
    <submittedName>
        <fullName evidence="2">Uncharacterized protein</fullName>
    </submittedName>
</protein>
<dbReference type="AlphaFoldDB" id="A0A2T0QAP5"/>
<reference evidence="2 3" key="1">
    <citation type="submission" date="2018-03" db="EMBL/GenBank/DDBJ databases">
        <title>Genomic Encyclopedia of Archaeal and Bacterial Type Strains, Phase II (KMG-II): from individual species to whole genera.</title>
        <authorList>
            <person name="Goeker M."/>
        </authorList>
    </citation>
    <scope>NUCLEOTIDE SEQUENCE [LARGE SCALE GENOMIC DNA]</scope>
    <source>
        <strain evidence="2 3">DSM 45601</strain>
    </source>
</reference>
<organism evidence="2 3">
    <name type="scientific">Allonocardiopsis opalescens</name>
    <dbReference type="NCBI Taxonomy" id="1144618"/>
    <lineage>
        <taxon>Bacteria</taxon>
        <taxon>Bacillati</taxon>
        <taxon>Actinomycetota</taxon>
        <taxon>Actinomycetes</taxon>
        <taxon>Streptosporangiales</taxon>
        <taxon>Allonocardiopsis</taxon>
    </lineage>
</organism>
<dbReference type="EMBL" id="PVZC01000002">
    <property type="protein sequence ID" value="PRY00881.1"/>
    <property type="molecule type" value="Genomic_DNA"/>
</dbReference>
<evidence type="ECO:0000256" key="1">
    <source>
        <dbReference type="SAM" id="SignalP"/>
    </source>
</evidence>
<gene>
    <name evidence="2" type="ORF">CLV72_102513</name>
</gene>